<dbReference type="PROSITE" id="PS51273">
    <property type="entry name" value="GATASE_TYPE_1"/>
    <property type="match status" value="1"/>
</dbReference>
<dbReference type="CDD" id="cd01743">
    <property type="entry name" value="GATase1_Anthranilate_Synthase"/>
    <property type="match status" value="1"/>
</dbReference>
<dbReference type="InterPro" id="IPR001468">
    <property type="entry name" value="Indole-3-GlycerolPSynthase_CS"/>
</dbReference>
<dbReference type="FunFam" id="3.40.50.880:FF:000031">
    <property type="entry name" value="Multifunctional tryptophan biosynthesis protein"/>
    <property type="match status" value="1"/>
</dbReference>
<dbReference type="PANTHER" id="PTHR43418:SF4">
    <property type="entry name" value="MULTIFUNCTIONAL TRYPTOPHAN BIOSYNTHESIS PROTEIN"/>
    <property type="match status" value="1"/>
</dbReference>
<keyword evidence="8" id="KW-0028">Amino-acid biosynthesis</keyword>
<dbReference type="InterPro" id="IPR006221">
    <property type="entry name" value="TrpG/PapA_dom"/>
</dbReference>
<dbReference type="GO" id="GO:0005829">
    <property type="term" value="C:cytosol"/>
    <property type="evidence" value="ECO:0007669"/>
    <property type="project" value="TreeGrafter"/>
</dbReference>
<dbReference type="EC" id="4.1.3.27" evidence="5"/>
<name>A0A9P6WJ47_9ASCO</name>
<evidence type="ECO:0000256" key="9">
    <source>
        <dbReference type="ARBA" id="ARBA00022822"/>
    </source>
</evidence>
<evidence type="ECO:0000259" key="16">
    <source>
        <dbReference type="Pfam" id="PF00218"/>
    </source>
</evidence>
<dbReference type="PRINTS" id="PR00096">
    <property type="entry name" value="GATASE"/>
</dbReference>
<keyword evidence="12" id="KW-0456">Lyase</keyword>
<evidence type="ECO:0000256" key="1">
    <source>
        <dbReference type="ARBA" id="ARBA00001633"/>
    </source>
</evidence>
<gene>
    <name evidence="17" type="primary">TRP1_1</name>
    <name evidence="17" type="ORF">C6P40_001729</name>
</gene>
<dbReference type="InterPro" id="IPR050472">
    <property type="entry name" value="Anth_synth/Amidotransfase"/>
</dbReference>
<protein>
    <recommendedName>
        <fullName evidence="7">Multifunctional tryptophan biosynthesis protein</fullName>
        <ecNumber evidence="6">4.1.1.48</ecNumber>
        <ecNumber evidence="5">4.1.3.27</ecNumber>
    </recommendedName>
</protein>
<evidence type="ECO:0000256" key="13">
    <source>
        <dbReference type="ARBA" id="ARBA00023268"/>
    </source>
</evidence>
<dbReference type="PRINTS" id="PR00097">
    <property type="entry name" value="ANTSNTHASEII"/>
</dbReference>
<evidence type="ECO:0000256" key="3">
    <source>
        <dbReference type="ARBA" id="ARBA00004873"/>
    </source>
</evidence>
<keyword evidence="13" id="KW-0511">Multifunctional enzyme</keyword>
<accession>A0A9P6WJ47</accession>
<dbReference type="InterPro" id="IPR013785">
    <property type="entry name" value="Aldolase_TIM"/>
</dbReference>
<comment type="caution">
    <text evidence="17">The sequence shown here is derived from an EMBL/GenBank/DDBJ whole genome shotgun (WGS) entry which is preliminary data.</text>
</comment>
<dbReference type="GO" id="GO:0004049">
    <property type="term" value="F:anthranilate synthase activity"/>
    <property type="evidence" value="ECO:0007669"/>
    <property type="project" value="UniProtKB-EC"/>
</dbReference>
<reference evidence="17" key="1">
    <citation type="submission" date="2020-11" db="EMBL/GenBank/DDBJ databases">
        <title>Kefir isolates.</title>
        <authorList>
            <person name="Marcisauskas S."/>
            <person name="Kim Y."/>
            <person name="Blasche S."/>
        </authorList>
    </citation>
    <scope>NUCLEOTIDE SEQUENCE</scope>
    <source>
        <strain evidence="17">Olga-1</strain>
    </source>
</reference>
<evidence type="ECO:0000256" key="12">
    <source>
        <dbReference type="ARBA" id="ARBA00023239"/>
    </source>
</evidence>
<organism evidence="17 18">
    <name type="scientific">Pichia californica</name>
    <dbReference type="NCBI Taxonomy" id="460514"/>
    <lineage>
        <taxon>Eukaryota</taxon>
        <taxon>Fungi</taxon>
        <taxon>Dikarya</taxon>
        <taxon>Ascomycota</taxon>
        <taxon>Saccharomycotina</taxon>
        <taxon>Pichiomycetes</taxon>
        <taxon>Pichiales</taxon>
        <taxon>Pichiaceae</taxon>
        <taxon>Pichia</taxon>
    </lineage>
</organism>
<comment type="catalytic activity">
    <reaction evidence="1">
        <text>1-(2-carboxyphenylamino)-1-deoxy-D-ribulose 5-phosphate + H(+) = (1S,2R)-1-C-(indol-3-yl)glycerol 3-phosphate + CO2 + H2O</text>
        <dbReference type="Rhea" id="RHEA:23476"/>
        <dbReference type="ChEBI" id="CHEBI:15377"/>
        <dbReference type="ChEBI" id="CHEBI:15378"/>
        <dbReference type="ChEBI" id="CHEBI:16526"/>
        <dbReference type="ChEBI" id="CHEBI:58613"/>
        <dbReference type="ChEBI" id="CHEBI:58866"/>
        <dbReference type="EC" id="4.1.1.48"/>
    </reaction>
</comment>
<evidence type="ECO:0000313" key="18">
    <source>
        <dbReference type="Proteomes" id="UP000697127"/>
    </source>
</evidence>
<dbReference type="Proteomes" id="UP000697127">
    <property type="component" value="Unassembled WGS sequence"/>
</dbReference>
<dbReference type="GO" id="GO:0004425">
    <property type="term" value="F:indole-3-glycerol-phosphate synthase activity"/>
    <property type="evidence" value="ECO:0007669"/>
    <property type="project" value="UniProtKB-EC"/>
</dbReference>
<evidence type="ECO:0000256" key="6">
    <source>
        <dbReference type="ARBA" id="ARBA00012362"/>
    </source>
</evidence>
<comment type="subunit">
    <text evidence="4">Tetramer of two components I and two components II.</text>
</comment>
<feature type="domain" description="Indole-3-glycerol phosphate synthase" evidence="16">
    <location>
        <begin position="237"/>
        <end position="507"/>
    </location>
</feature>
<comment type="pathway">
    <text evidence="2">Amino-acid biosynthesis; L-tryptophan biosynthesis; L-tryptophan from chorismate: step 4/5.</text>
</comment>
<dbReference type="GO" id="GO:0000162">
    <property type="term" value="P:L-tryptophan biosynthetic process"/>
    <property type="evidence" value="ECO:0007669"/>
    <property type="project" value="UniProtKB-KW"/>
</dbReference>
<dbReference type="InterPro" id="IPR013798">
    <property type="entry name" value="Indole-3-glycerol_P_synth_dom"/>
</dbReference>
<evidence type="ECO:0000313" key="17">
    <source>
        <dbReference type="EMBL" id="KAG0687896.1"/>
    </source>
</evidence>
<evidence type="ECO:0000256" key="7">
    <source>
        <dbReference type="ARBA" id="ARBA00018819"/>
    </source>
</evidence>
<dbReference type="EMBL" id="PUHW01000203">
    <property type="protein sequence ID" value="KAG0687896.1"/>
    <property type="molecule type" value="Genomic_DNA"/>
</dbReference>
<dbReference type="PRINTS" id="PR00099">
    <property type="entry name" value="CPSGATASE"/>
</dbReference>
<evidence type="ECO:0000256" key="10">
    <source>
        <dbReference type="ARBA" id="ARBA00022962"/>
    </source>
</evidence>
<comment type="catalytic activity">
    <reaction evidence="14">
        <text>chorismate + L-glutamine = anthranilate + pyruvate + L-glutamate + H(+)</text>
        <dbReference type="Rhea" id="RHEA:21732"/>
        <dbReference type="ChEBI" id="CHEBI:15361"/>
        <dbReference type="ChEBI" id="CHEBI:15378"/>
        <dbReference type="ChEBI" id="CHEBI:16567"/>
        <dbReference type="ChEBI" id="CHEBI:29748"/>
        <dbReference type="ChEBI" id="CHEBI:29985"/>
        <dbReference type="ChEBI" id="CHEBI:58359"/>
        <dbReference type="EC" id="4.1.3.27"/>
    </reaction>
</comment>
<evidence type="ECO:0000256" key="5">
    <source>
        <dbReference type="ARBA" id="ARBA00012266"/>
    </source>
</evidence>
<keyword evidence="9" id="KW-0822">Tryptophan biosynthesis</keyword>
<evidence type="ECO:0000256" key="14">
    <source>
        <dbReference type="ARBA" id="ARBA00047683"/>
    </source>
</evidence>
<dbReference type="Gene3D" id="3.40.50.880">
    <property type="match status" value="1"/>
</dbReference>
<evidence type="ECO:0000256" key="2">
    <source>
        <dbReference type="ARBA" id="ARBA00004696"/>
    </source>
</evidence>
<evidence type="ECO:0000259" key="15">
    <source>
        <dbReference type="Pfam" id="PF00117"/>
    </source>
</evidence>
<dbReference type="InterPro" id="IPR017926">
    <property type="entry name" value="GATASE"/>
</dbReference>
<dbReference type="Pfam" id="PF00218">
    <property type="entry name" value="IGPS"/>
    <property type="match status" value="1"/>
</dbReference>
<dbReference type="InterPro" id="IPR029062">
    <property type="entry name" value="Class_I_gatase-like"/>
</dbReference>
<dbReference type="PANTHER" id="PTHR43418">
    <property type="entry name" value="MULTIFUNCTIONAL TRYPTOPHAN BIOSYNTHESIS PROTEIN-RELATED"/>
    <property type="match status" value="1"/>
</dbReference>
<feature type="domain" description="Glutamine amidotransferase" evidence="15">
    <location>
        <begin position="18"/>
        <end position="200"/>
    </location>
</feature>
<proteinExistence type="predicted"/>
<dbReference type="SUPFAM" id="SSF52317">
    <property type="entry name" value="Class I glutamine amidotransferase-like"/>
    <property type="match status" value="1"/>
</dbReference>
<dbReference type="SUPFAM" id="SSF51366">
    <property type="entry name" value="Ribulose-phoshate binding barrel"/>
    <property type="match status" value="1"/>
</dbReference>
<dbReference type="EC" id="4.1.1.48" evidence="6"/>
<dbReference type="PROSITE" id="PS00614">
    <property type="entry name" value="IGPS"/>
    <property type="match status" value="1"/>
</dbReference>
<dbReference type="CDD" id="cd00331">
    <property type="entry name" value="IGPS"/>
    <property type="match status" value="1"/>
</dbReference>
<dbReference type="AlphaFoldDB" id="A0A9P6WJ47"/>
<keyword evidence="18" id="KW-1185">Reference proteome</keyword>
<keyword evidence="10" id="KW-0315">Glutamine amidotransferase</keyword>
<evidence type="ECO:0000256" key="11">
    <source>
        <dbReference type="ARBA" id="ARBA00023141"/>
    </source>
</evidence>
<keyword evidence="11" id="KW-0057">Aromatic amino acid biosynthesis</keyword>
<dbReference type="Gene3D" id="3.20.20.70">
    <property type="entry name" value="Aldolase class I"/>
    <property type="match status" value="1"/>
</dbReference>
<dbReference type="NCBIfam" id="TIGR00566">
    <property type="entry name" value="trpG_papA"/>
    <property type="match status" value="1"/>
</dbReference>
<evidence type="ECO:0000256" key="8">
    <source>
        <dbReference type="ARBA" id="ARBA00022605"/>
    </source>
</evidence>
<dbReference type="Pfam" id="PF00117">
    <property type="entry name" value="GATase"/>
    <property type="match status" value="1"/>
</dbReference>
<comment type="pathway">
    <text evidence="3">Amino-acid biosynthesis; L-tryptophan biosynthesis; L-tryptophan from chorismate: step 1/5.</text>
</comment>
<dbReference type="OrthoDB" id="524799at2759"/>
<evidence type="ECO:0000256" key="4">
    <source>
        <dbReference type="ARBA" id="ARBA00011743"/>
    </source>
</evidence>
<sequence>MTSADELQQQQQQQKHVVMIDNYDSFTWNLYEYLCQAGAKVSVFRNDKISLIEIEALNPDILVISPGPGHPKTDSGISRDLISHFKGKLPIFGVCMGQQCIFEVFGGNVEFAGEIVHGKTSTITHDNKGMFKNVPQGVAVTRYHSLAGTKDSLPPCLQVTAKTDNNIIMGVRHTEYTIEGVQFHPESILTEEGHLMLKNILSIKGGYWKDNEFALKTPSTISASSNKSIPLQSISILDKIYSQRRKDIEEIISQPGKSFEDLKTYYNLGLSPTIINFHSKLLNLTSKNKVAIISEIKRASPSKGDIDINANAAIQASRYANSGVAAISVLTEPNWFKGSIIDLELARKAVDLLGENRPCILRKEFIFNEYQILEARLSGADSILLIVKMLSKDELIRLIKYSRSLDIEPLVEVNTADELEIALNVGSKVIGVNNRNLKNFNVDLDTTTSVLSNITLEQRKDVVFLALSGISTVEDVKSYVDQNVFGFLIGESLMRKGEKVGEFIKELQSV</sequence>
<dbReference type="InterPro" id="IPR011060">
    <property type="entry name" value="RibuloseP-bd_barrel"/>
</dbReference>